<keyword evidence="1" id="KW-0472">Membrane</keyword>
<organism evidence="2 3">
    <name type="scientific">Candidatus Thalassospirochaeta sargassi</name>
    <dbReference type="NCBI Taxonomy" id="3119039"/>
    <lineage>
        <taxon>Bacteria</taxon>
        <taxon>Pseudomonadati</taxon>
        <taxon>Spirochaetota</taxon>
        <taxon>Spirochaetia</taxon>
        <taxon>Spirochaetales</taxon>
        <taxon>Spirochaetaceae</taxon>
        <taxon>Candidatus Thalassospirochaeta</taxon>
    </lineage>
</organism>
<dbReference type="Proteomes" id="UP001221217">
    <property type="component" value="Unassembled WGS sequence"/>
</dbReference>
<feature type="transmembrane region" description="Helical" evidence="1">
    <location>
        <begin position="54"/>
        <end position="74"/>
    </location>
</feature>
<protein>
    <submittedName>
        <fullName evidence="2">DUF3185 family protein</fullName>
    </submittedName>
</protein>
<accession>A0AAJ1IGU7</accession>
<keyword evidence="1" id="KW-0812">Transmembrane</keyword>
<comment type="caution">
    <text evidence="2">The sequence shown here is derived from an EMBL/GenBank/DDBJ whole genome shotgun (WGS) entry which is preliminary data.</text>
</comment>
<dbReference type="Pfam" id="PF11381">
    <property type="entry name" value="DUF3185"/>
    <property type="match status" value="1"/>
</dbReference>
<evidence type="ECO:0000256" key="1">
    <source>
        <dbReference type="SAM" id="Phobius"/>
    </source>
</evidence>
<dbReference type="AlphaFoldDB" id="A0AAJ1IGU7"/>
<keyword evidence="1" id="KW-1133">Transmembrane helix</keyword>
<gene>
    <name evidence="2" type="ORF">PQJ61_13085</name>
</gene>
<sequence length="82" mass="8747">MAKNQVSLLIGIVLLAAGIAAAVYGVYMYSNLQNSVMNTLEKAFVGSTEGETQAFIFIGAGAVAVVLGLVFLLGKKKKRRRR</sequence>
<proteinExistence type="predicted"/>
<evidence type="ECO:0000313" key="3">
    <source>
        <dbReference type="Proteomes" id="UP001221217"/>
    </source>
</evidence>
<dbReference type="EMBL" id="JAQQAL010000030">
    <property type="protein sequence ID" value="MDC7227693.1"/>
    <property type="molecule type" value="Genomic_DNA"/>
</dbReference>
<name>A0AAJ1IGU7_9SPIO</name>
<reference evidence="2 3" key="1">
    <citation type="submission" date="2022-12" db="EMBL/GenBank/DDBJ databases">
        <title>Metagenome assembled genome from gulf of manar.</title>
        <authorList>
            <person name="Kohli P."/>
            <person name="Pk S."/>
            <person name="Venkata Ramana C."/>
            <person name="Sasikala C."/>
        </authorList>
    </citation>
    <scope>NUCLEOTIDE SEQUENCE [LARGE SCALE GENOMIC DNA]</scope>
    <source>
        <strain evidence="2">JB008</strain>
    </source>
</reference>
<dbReference type="InterPro" id="IPR021521">
    <property type="entry name" value="DUF3185"/>
</dbReference>
<dbReference type="NCBIfam" id="TIGR01167">
    <property type="entry name" value="LPXTG_anchor"/>
    <property type="match status" value="1"/>
</dbReference>
<evidence type="ECO:0000313" key="2">
    <source>
        <dbReference type="EMBL" id="MDC7227693.1"/>
    </source>
</evidence>